<dbReference type="Pfam" id="PF01636">
    <property type="entry name" value="APH"/>
    <property type="match status" value="1"/>
</dbReference>
<dbReference type="EMBL" id="CP030032">
    <property type="protein sequence ID" value="AWV90755.1"/>
    <property type="molecule type" value="Genomic_DNA"/>
</dbReference>
<dbReference type="OrthoDB" id="9809275at2"/>
<keyword evidence="2" id="KW-0808">Transferase</keyword>
<dbReference type="GO" id="GO:0016740">
    <property type="term" value="F:transferase activity"/>
    <property type="evidence" value="ECO:0007669"/>
    <property type="project" value="UniProtKB-KW"/>
</dbReference>
<dbReference type="Gene3D" id="3.90.1200.10">
    <property type="match status" value="1"/>
</dbReference>
<evidence type="ECO:0000313" key="2">
    <source>
        <dbReference type="EMBL" id="AWV90755.1"/>
    </source>
</evidence>
<dbReference type="SUPFAM" id="SSF56112">
    <property type="entry name" value="Protein kinase-like (PK-like)"/>
    <property type="match status" value="1"/>
</dbReference>
<dbReference type="Gene3D" id="3.30.200.20">
    <property type="entry name" value="Phosphorylase Kinase, domain 1"/>
    <property type="match status" value="1"/>
</dbReference>
<reference evidence="2 3" key="1">
    <citation type="submission" date="2018-06" db="EMBL/GenBank/DDBJ databases">
        <title>Lujinxingia sediminis gen. nov. sp. nov., a new facultative anaerobic member of the class Deltaproteobacteria, and proposal of Lujinxingaceae fam. nov.</title>
        <authorList>
            <person name="Guo L.-Y."/>
            <person name="Li C.-M."/>
            <person name="Wang S."/>
            <person name="Du Z.-J."/>
        </authorList>
    </citation>
    <scope>NUCLEOTIDE SEQUENCE [LARGE SCALE GENOMIC DNA]</scope>
    <source>
        <strain evidence="2 3">FA350</strain>
    </source>
</reference>
<evidence type="ECO:0000259" key="1">
    <source>
        <dbReference type="Pfam" id="PF01636"/>
    </source>
</evidence>
<dbReference type="InterPro" id="IPR002575">
    <property type="entry name" value="Aminoglycoside_PTrfase"/>
</dbReference>
<protein>
    <submittedName>
        <fullName evidence="2">Aminoglycoside phosphotransferase</fullName>
    </submittedName>
</protein>
<organism evidence="2 3">
    <name type="scientific">Bradymonas sediminis</name>
    <dbReference type="NCBI Taxonomy" id="1548548"/>
    <lineage>
        <taxon>Bacteria</taxon>
        <taxon>Deltaproteobacteria</taxon>
        <taxon>Bradymonadales</taxon>
        <taxon>Bradymonadaceae</taxon>
        <taxon>Bradymonas</taxon>
    </lineage>
</organism>
<evidence type="ECO:0000313" key="3">
    <source>
        <dbReference type="Proteomes" id="UP000249799"/>
    </source>
</evidence>
<keyword evidence="3" id="KW-1185">Reference proteome</keyword>
<dbReference type="InterPro" id="IPR011009">
    <property type="entry name" value="Kinase-like_dom_sf"/>
</dbReference>
<dbReference type="AlphaFoldDB" id="A0A2Z4FPS5"/>
<proteinExistence type="predicted"/>
<dbReference type="Proteomes" id="UP000249799">
    <property type="component" value="Chromosome"/>
</dbReference>
<feature type="domain" description="Aminoglycoside phosphotransferase" evidence="1">
    <location>
        <begin position="157"/>
        <end position="334"/>
    </location>
</feature>
<accession>A0A2Z4FPS5</accession>
<dbReference type="KEGG" id="bsed:DN745_16105"/>
<gene>
    <name evidence="2" type="ORF">DN745_16105</name>
</gene>
<name>A0A2Z4FPS5_9DELT</name>
<sequence>MIVDFFGRTPFFNEATVSKTNEQTPANSADETTLNPNSHQGMEARVRQAVARLFSPEIAKVAELENLGGHASLRIYWRVTLPATDPDTGQLLDPARGEFTRMAMVLPMSGDPFASDEGTSEGDAAITELPFINMQRYLRKIDLPVGDIDRVDMDLGVLLLEDLGQQTFEDRILAVGGDEDAFMGLYREAIDLLIDFQLAVLNSAGDRALTEDCIGFGRKFDRGLLRWELDHYLEWGLDARLSGDEAARVDARRADLSAAFDTIVDALLAAPQTLVLRDYQSRNLMYKDGWQLIDFQDALMGSCVYDLVALLRDSYIELRGDQVDALLGYYIAQGARAELPWCADEDAVVSTFHLQTVQRKLKDAGRFINIDRVKGDPSFLPYYDASIRYVFEALSKCSVGEELSEILADIEPSWPRG</sequence>